<organism evidence="1 2">
    <name type="scientific">Christensenella tenuis</name>
    <dbReference type="NCBI Taxonomy" id="2763033"/>
    <lineage>
        <taxon>Bacteria</taxon>
        <taxon>Bacillati</taxon>
        <taxon>Bacillota</taxon>
        <taxon>Clostridia</taxon>
        <taxon>Christensenellales</taxon>
        <taxon>Christensenellaceae</taxon>
        <taxon>Christensenella</taxon>
    </lineage>
</organism>
<dbReference type="InterPro" id="IPR000944">
    <property type="entry name" value="Tscrpt_reg_Rrf2"/>
</dbReference>
<comment type="caution">
    <text evidence="1">The sequence shown here is derived from an EMBL/GenBank/DDBJ whole genome shotgun (WGS) entry which is preliminary data.</text>
</comment>
<accession>A0ABR7EAT4</accession>
<dbReference type="NCBIfam" id="TIGR00738">
    <property type="entry name" value="rrf2_super"/>
    <property type="match status" value="1"/>
</dbReference>
<name>A0ABR7EAT4_9FIRM</name>
<dbReference type="EMBL" id="JACOON010000001">
    <property type="protein sequence ID" value="MBC5646778.1"/>
    <property type="molecule type" value="Genomic_DNA"/>
</dbReference>
<dbReference type="PANTHER" id="PTHR33221">
    <property type="entry name" value="WINGED HELIX-TURN-HELIX TRANSCRIPTIONAL REGULATOR, RRF2 FAMILY"/>
    <property type="match status" value="1"/>
</dbReference>
<dbReference type="Pfam" id="PF02082">
    <property type="entry name" value="Rrf2"/>
    <property type="match status" value="1"/>
</dbReference>
<keyword evidence="2" id="KW-1185">Reference proteome</keyword>
<reference evidence="1 2" key="1">
    <citation type="submission" date="2020-08" db="EMBL/GenBank/DDBJ databases">
        <title>Genome public.</title>
        <authorList>
            <person name="Liu C."/>
            <person name="Sun Q."/>
        </authorList>
    </citation>
    <scope>NUCLEOTIDE SEQUENCE [LARGE SCALE GENOMIC DNA]</scope>
    <source>
        <strain evidence="1 2">NSJ-35</strain>
    </source>
</reference>
<dbReference type="PANTHER" id="PTHR33221:SF15">
    <property type="entry name" value="HTH-TYPE TRANSCRIPTIONAL REGULATOR YWGB-RELATED"/>
    <property type="match status" value="1"/>
</dbReference>
<dbReference type="PROSITE" id="PS51197">
    <property type="entry name" value="HTH_RRF2_2"/>
    <property type="match status" value="1"/>
</dbReference>
<dbReference type="InterPro" id="IPR036390">
    <property type="entry name" value="WH_DNA-bd_sf"/>
</dbReference>
<dbReference type="InterPro" id="IPR036388">
    <property type="entry name" value="WH-like_DNA-bd_sf"/>
</dbReference>
<sequence length="138" mass="15968">MNFNMTTGYAVGVMAYMSQSYPQLKTAKEIAEEVGVTPLYLIKILHRLLDANLLSSEQGRYGGYRLSKEPEKTFIYDIVIAMEKRVQPYAKGRRVNETAPAITTPWFVASESYFRILESKLLIEMKKTTIQEFYNQYM</sequence>
<dbReference type="Proteomes" id="UP000606889">
    <property type="component" value="Unassembled WGS sequence"/>
</dbReference>
<protein>
    <submittedName>
        <fullName evidence="1">Rrf2 family transcriptional regulator</fullName>
    </submittedName>
</protein>
<evidence type="ECO:0000313" key="1">
    <source>
        <dbReference type="EMBL" id="MBC5646778.1"/>
    </source>
</evidence>
<evidence type="ECO:0000313" key="2">
    <source>
        <dbReference type="Proteomes" id="UP000606889"/>
    </source>
</evidence>
<dbReference type="RefSeq" id="WP_186856323.1">
    <property type="nucleotide sequence ID" value="NZ_JACOON010000001.1"/>
</dbReference>
<dbReference type="Gene3D" id="1.10.10.10">
    <property type="entry name" value="Winged helix-like DNA-binding domain superfamily/Winged helix DNA-binding domain"/>
    <property type="match status" value="1"/>
</dbReference>
<dbReference type="SUPFAM" id="SSF46785">
    <property type="entry name" value="Winged helix' DNA-binding domain"/>
    <property type="match status" value="1"/>
</dbReference>
<gene>
    <name evidence="1" type="ORF">H8S18_00260</name>
</gene>
<proteinExistence type="predicted"/>